<dbReference type="PIRSF" id="PIRSF036389">
    <property type="entry name" value="IOR_B"/>
    <property type="match status" value="1"/>
</dbReference>
<dbReference type="PANTHER" id="PTHR47495:SF1">
    <property type="entry name" value="BLL3820 PROTEIN"/>
    <property type="match status" value="1"/>
</dbReference>
<keyword evidence="1" id="KW-0472">Membrane</keyword>
<organism evidence="3 4">
    <name type="scientific">Comamonas guangdongensis</name>
    <dbReference type="NCBI Taxonomy" id="510515"/>
    <lineage>
        <taxon>Bacteria</taxon>
        <taxon>Pseudomonadati</taxon>
        <taxon>Pseudomonadota</taxon>
        <taxon>Betaproteobacteria</taxon>
        <taxon>Burkholderiales</taxon>
        <taxon>Comamonadaceae</taxon>
        <taxon>Comamonas</taxon>
    </lineage>
</organism>
<sequence length="746" mass="80318">MSKLSHIARRSFLVGSAAIAGGVIFGTYLVRRTPANPLLGERADGQAVFNPWVKIDARGITLIAPHTDLGQGVRSVQAALIAEELDLEWGQFAVEPGPPSAAYYNTALAAEQVPFMSTDTSNSAQAMRSAMGAMFKVLGLQLTGGSSTVPDSFTKLRLAGAVARETLKVAASRQSGVPVDQLKTEKGAVVLPGGRRLAYTELASVASVVEPVQNVALRDPSQWRLIGKPMQRLDIVPKSTGTLTFGIDLRLEGMLHATVKVNPRQGGRINSFDAKTAAGMRGVKKIVPVTNGVAVIADNTWRAFQAANAISFDWGPAPYPAEQADHWRAVAESFVAERLDKEWRNDGDVEQVLDGTAVTAEYRAPYLAHAPMEPLSALAKVAPERVDIWVSTQVPRFAQEKVAKITGVAVDKVHLHNQYSGGSFGHRLENEHITLAAEVAKQMPGVPIQLTFSREEDFAHDFPRQITMSRARGSAKNGKVEALALDIASVSSSASQMKRLGQPMPGPDGQIPAGAWNLPYALPHFRMRAYRVPELAPTSSWRSVGASSAGFFADGFLDELIHAAGADPLLERLRLTQNAVARKVLETVAEMSDWKGSKPGEGRGRGVALVESFGVPCAQVVEVEQTSDGVRINKVWVALDVGRIVDPVNFDNQVKGAVVWGLGHAMNCEITYADGMAQQTNYHAYQGMRLYQCPEIAVRGLEHGPQVRGAGEPPVPPAAPALANAIFAATGLRLREMPFNKHIRFV</sequence>
<dbReference type="Gene3D" id="3.30.365.10">
    <property type="entry name" value="Aldehyde oxidase/xanthine dehydrogenase, molybdopterin binding domain"/>
    <property type="match status" value="4"/>
</dbReference>
<evidence type="ECO:0000259" key="2">
    <source>
        <dbReference type="SMART" id="SM01008"/>
    </source>
</evidence>
<proteinExistence type="predicted"/>
<feature type="transmembrane region" description="Helical" evidence="1">
    <location>
        <begin position="12"/>
        <end position="30"/>
    </location>
</feature>
<dbReference type="Pfam" id="PF20256">
    <property type="entry name" value="MoCoBD_2"/>
    <property type="match status" value="1"/>
</dbReference>
<dbReference type="InterPro" id="IPR046867">
    <property type="entry name" value="AldOxase/xan_DH_MoCoBD2"/>
</dbReference>
<comment type="caution">
    <text evidence="3">The sequence shown here is derived from an EMBL/GenBank/DDBJ whole genome shotgun (WGS) entry which is preliminary data.</text>
</comment>
<dbReference type="InterPro" id="IPR037165">
    <property type="entry name" value="AldOxase/xan_DH_Mopterin-bd_sf"/>
</dbReference>
<keyword evidence="4" id="KW-1185">Reference proteome</keyword>
<dbReference type="InterPro" id="IPR008274">
    <property type="entry name" value="AldOxase/xan_DH_MoCoBD1"/>
</dbReference>
<dbReference type="InterPro" id="IPR012368">
    <property type="entry name" value="OxRdtase_Mopterin-bd_su_IorB"/>
</dbReference>
<evidence type="ECO:0000313" key="3">
    <source>
        <dbReference type="EMBL" id="MEX8195049.1"/>
    </source>
</evidence>
<evidence type="ECO:0000313" key="4">
    <source>
        <dbReference type="Proteomes" id="UP001561046"/>
    </source>
</evidence>
<dbReference type="InterPro" id="IPR000674">
    <property type="entry name" value="Ald_Oxase/Xan_DH_a/b"/>
</dbReference>
<dbReference type="EMBL" id="JBFYGN010000031">
    <property type="protein sequence ID" value="MEX8195049.1"/>
    <property type="molecule type" value="Genomic_DNA"/>
</dbReference>
<feature type="domain" description="Aldehyde oxidase/xanthine dehydrogenase a/b hammerhead" evidence="2">
    <location>
        <begin position="240"/>
        <end position="318"/>
    </location>
</feature>
<name>A0ABV4A0V7_9BURK</name>
<dbReference type="InterPro" id="IPR052516">
    <property type="entry name" value="N-heterocyclic_Hydroxylase"/>
</dbReference>
<dbReference type="Proteomes" id="UP001561046">
    <property type="component" value="Unassembled WGS sequence"/>
</dbReference>
<dbReference type="PANTHER" id="PTHR47495">
    <property type="entry name" value="ALDEHYDE DEHYDROGENASE"/>
    <property type="match status" value="1"/>
</dbReference>
<dbReference type="Pfam" id="PF02738">
    <property type="entry name" value="MoCoBD_1"/>
    <property type="match status" value="1"/>
</dbReference>
<dbReference type="SMART" id="SM01008">
    <property type="entry name" value="Ald_Xan_dh_C"/>
    <property type="match status" value="1"/>
</dbReference>
<protein>
    <submittedName>
        <fullName evidence="3">Molybdopterin cofactor-binding domain-containing protein</fullName>
    </submittedName>
</protein>
<keyword evidence="1" id="KW-0812">Transmembrane</keyword>
<keyword evidence="1" id="KW-1133">Transmembrane helix</keyword>
<accession>A0ABV4A0V7</accession>
<dbReference type="InterPro" id="IPR006311">
    <property type="entry name" value="TAT_signal"/>
</dbReference>
<dbReference type="Gene3D" id="3.90.1170.50">
    <property type="entry name" value="Aldehyde oxidase/xanthine dehydrogenase, a/b hammerhead"/>
    <property type="match status" value="1"/>
</dbReference>
<reference evidence="3 4" key="1">
    <citation type="journal article" date="2013" name="Int. J. Syst. Evol. Microbiol.">
        <title>Comamonas guangdongensis sp. nov., isolated from subterranean forest sediment, and emended description of the genus Comamonas.</title>
        <authorList>
            <person name="Zhang J."/>
            <person name="Wang Y."/>
            <person name="Zhou S."/>
            <person name="Wu C."/>
            <person name="He J."/>
            <person name="Li F."/>
        </authorList>
    </citation>
    <scope>NUCLEOTIDE SEQUENCE [LARGE SCALE GENOMIC DNA]</scope>
    <source>
        <strain evidence="3 4">CCTCC AB2011133</strain>
    </source>
</reference>
<evidence type="ECO:0000256" key="1">
    <source>
        <dbReference type="SAM" id="Phobius"/>
    </source>
</evidence>
<gene>
    <name evidence="3" type="ORF">AB6724_19625</name>
</gene>
<dbReference type="SUPFAM" id="SSF56003">
    <property type="entry name" value="Molybdenum cofactor-binding domain"/>
    <property type="match status" value="2"/>
</dbReference>
<dbReference type="PROSITE" id="PS51318">
    <property type="entry name" value="TAT"/>
    <property type="match status" value="1"/>
</dbReference>
<dbReference type="RefSeq" id="WP_369340224.1">
    <property type="nucleotide sequence ID" value="NZ_JBFYGN010000031.1"/>
</dbReference>